<reference evidence="2" key="1">
    <citation type="journal article" date="2021" name="PeerJ">
        <title>Extensive microbial diversity within the chicken gut microbiome revealed by metagenomics and culture.</title>
        <authorList>
            <person name="Gilroy R."/>
            <person name="Ravi A."/>
            <person name="Getino M."/>
            <person name="Pursley I."/>
            <person name="Horton D.L."/>
            <person name="Alikhan N.F."/>
            <person name="Baker D."/>
            <person name="Gharbi K."/>
            <person name="Hall N."/>
            <person name="Watson M."/>
            <person name="Adriaenssens E.M."/>
            <person name="Foster-Nyarko E."/>
            <person name="Jarju S."/>
            <person name="Secka A."/>
            <person name="Antonio M."/>
            <person name="Oren A."/>
            <person name="Chaudhuri R.R."/>
            <person name="La Ragione R."/>
            <person name="Hildebrand F."/>
            <person name="Pallen M.J."/>
        </authorList>
    </citation>
    <scope>NUCLEOTIDE SEQUENCE</scope>
    <source>
        <strain evidence="2">USAMLcec2-132</strain>
    </source>
</reference>
<feature type="compositionally biased region" description="Basic and acidic residues" evidence="1">
    <location>
        <begin position="1"/>
        <end position="11"/>
    </location>
</feature>
<dbReference type="SUPFAM" id="SSF56784">
    <property type="entry name" value="HAD-like"/>
    <property type="match status" value="1"/>
</dbReference>
<name>A0A9D2NCX7_9FIRM</name>
<keyword evidence="2" id="KW-0378">Hydrolase</keyword>
<gene>
    <name evidence="2" type="ORF">H9761_02090</name>
</gene>
<organism evidence="2 3">
    <name type="scientific">Candidatus Eisenbergiella merdavium</name>
    <dbReference type="NCBI Taxonomy" id="2838551"/>
    <lineage>
        <taxon>Bacteria</taxon>
        <taxon>Bacillati</taxon>
        <taxon>Bacillota</taxon>
        <taxon>Clostridia</taxon>
        <taxon>Lachnospirales</taxon>
        <taxon>Lachnospiraceae</taxon>
        <taxon>Eisenbergiella</taxon>
    </lineage>
</organism>
<evidence type="ECO:0000313" key="3">
    <source>
        <dbReference type="Proteomes" id="UP000823891"/>
    </source>
</evidence>
<dbReference type="Proteomes" id="UP000823891">
    <property type="component" value="Unassembled WGS sequence"/>
</dbReference>
<dbReference type="InterPro" id="IPR023214">
    <property type="entry name" value="HAD_sf"/>
</dbReference>
<dbReference type="NCBIfam" id="TIGR01484">
    <property type="entry name" value="HAD-SF-IIB"/>
    <property type="match status" value="1"/>
</dbReference>
<dbReference type="AlphaFoldDB" id="A0A9D2NCX7"/>
<dbReference type="SFLD" id="SFLDS00003">
    <property type="entry name" value="Haloacid_Dehalogenase"/>
    <property type="match status" value="1"/>
</dbReference>
<dbReference type="EMBL" id="DWWS01000013">
    <property type="protein sequence ID" value="HJC22478.1"/>
    <property type="molecule type" value="Genomic_DNA"/>
</dbReference>
<feature type="region of interest" description="Disordered" evidence="1">
    <location>
        <begin position="1"/>
        <end position="23"/>
    </location>
</feature>
<dbReference type="SFLD" id="SFLDG01140">
    <property type="entry name" value="C2.B:_Phosphomannomutase_and_P"/>
    <property type="match status" value="1"/>
</dbReference>
<dbReference type="Gene3D" id="3.30.1240.10">
    <property type="match status" value="1"/>
</dbReference>
<dbReference type="NCBIfam" id="TIGR00099">
    <property type="entry name" value="Cof-subfamily"/>
    <property type="match status" value="1"/>
</dbReference>
<dbReference type="CDD" id="cd07516">
    <property type="entry name" value="HAD_Pase"/>
    <property type="match status" value="1"/>
</dbReference>
<protein>
    <submittedName>
        <fullName evidence="2">Cof-type HAD-IIB family hydrolase</fullName>
    </submittedName>
</protein>
<evidence type="ECO:0000256" key="1">
    <source>
        <dbReference type="SAM" id="MobiDB-lite"/>
    </source>
</evidence>
<dbReference type="InterPro" id="IPR000150">
    <property type="entry name" value="Cof"/>
</dbReference>
<comment type="caution">
    <text evidence="2">The sequence shown here is derived from an EMBL/GenBank/DDBJ whole genome shotgun (WGS) entry which is preliminary data.</text>
</comment>
<reference evidence="2" key="2">
    <citation type="submission" date="2021-04" db="EMBL/GenBank/DDBJ databases">
        <authorList>
            <person name="Gilroy R."/>
        </authorList>
    </citation>
    <scope>NUCLEOTIDE SEQUENCE</scope>
    <source>
        <strain evidence="2">USAMLcec2-132</strain>
    </source>
</reference>
<accession>A0A9D2NCX7</accession>
<dbReference type="Pfam" id="PF08282">
    <property type="entry name" value="Hydrolase_3"/>
    <property type="match status" value="1"/>
</dbReference>
<dbReference type="Gene3D" id="3.40.50.1000">
    <property type="entry name" value="HAD superfamily/HAD-like"/>
    <property type="match status" value="1"/>
</dbReference>
<dbReference type="PANTHER" id="PTHR10000">
    <property type="entry name" value="PHOSPHOSERINE PHOSPHATASE"/>
    <property type="match status" value="1"/>
</dbReference>
<evidence type="ECO:0000313" key="2">
    <source>
        <dbReference type="EMBL" id="HJC22478.1"/>
    </source>
</evidence>
<sequence length="299" mass="33209">MDCRKHNEHNGHNATGGTAGKSRNVKSGQKILFSDLDGTLLRDDSTVSDRTKRTLDRMTAAGHRLVLTSGRPLDSMLEVMQDAGLFYPETLLIAYNGSLTWDCTAQSALFSHTLPFDVCREIFAASRRHGIHFQTYTEHEIVCEKENEELRYYRRRIHLPVLLSPDPVSSLDEPPYKVHAIHLTDHGKLEALKAEVEARFGGRVTAQFSNDQYLEFYSSLSGKGNAILQVCRHFGVPVENSFSAGDAPNDISMLLAAGCGIAMKNADPQVKESADYITRYDNEHDGLADAVEELILNAV</sequence>
<dbReference type="GO" id="GO:0005829">
    <property type="term" value="C:cytosol"/>
    <property type="evidence" value="ECO:0007669"/>
    <property type="project" value="TreeGrafter"/>
</dbReference>
<dbReference type="GO" id="GO:0000287">
    <property type="term" value="F:magnesium ion binding"/>
    <property type="evidence" value="ECO:0007669"/>
    <property type="project" value="TreeGrafter"/>
</dbReference>
<dbReference type="GO" id="GO:0016791">
    <property type="term" value="F:phosphatase activity"/>
    <property type="evidence" value="ECO:0007669"/>
    <property type="project" value="UniProtKB-ARBA"/>
</dbReference>
<dbReference type="InterPro" id="IPR036412">
    <property type="entry name" value="HAD-like_sf"/>
</dbReference>
<dbReference type="PANTHER" id="PTHR10000:SF8">
    <property type="entry name" value="HAD SUPERFAMILY HYDROLASE-LIKE, TYPE 3"/>
    <property type="match status" value="1"/>
</dbReference>
<proteinExistence type="predicted"/>
<dbReference type="InterPro" id="IPR006379">
    <property type="entry name" value="HAD-SF_hydro_IIB"/>
</dbReference>